<dbReference type="AlphaFoldDB" id="A0A897MZP2"/>
<protein>
    <submittedName>
        <fullName evidence="1">Uncharacterized protein</fullName>
    </submittedName>
</protein>
<organism evidence="1 2">
    <name type="scientific">Halapricum desulfuricans</name>
    <dbReference type="NCBI Taxonomy" id="2841257"/>
    <lineage>
        <taxon>Archaea</taxon>
        <taxon>Methanobacteriati</taxon>
        <taxon>Methanobacteriota</taxon>
        <taxon>Stenosarchaea group</taxon>
        <taxon>Halobacteria</taxon>
        <taxon>Halobacteriales</taxon>
        <taxon>Haloarculaceae</taxon>
        <taxon>Halapricum</taxon>
    </lineage>
</organism>
<reference evidence="1" key="1">
    <citation type="submission" date="2020-11" db="EMBL/GenBank/DDBJ databases">
        <title>Carbohydrate-dependent, anaerobic sulfur respiration: A novel catabolism in halophilic archaea.</title>
        <authorList>
            <person name="Sorokin D.Y."/>
            <person name="Messina E."/>
            <person name="Smedile F."/>
            <person name="La Cono V."/>
            <person name="Hallsworth J.E."/>
            <person name="Yakimov M.M."/>
        </authorList>
    </citation>
    <scope>NUCLEOTIDE SEQUENCE</scope>
    <source>
        <strain evidence="1">HSR12-1</strain>
    </source>
</reference>
<evidence type="ECO:0000313" key="1">
    <source>
        <dbReference type="EMBL" id="QSG05914.1"/>
    </source>
</evidence>
<proteinExistence type="predicted"/>
<dbReference type="RefSeq" id="WP_229112264.1">
    <property type="nucleotide sequence ID" value="NZ_CP064787.1"/>
</dbReference>
<dbReference type="EMBL" id="CP064787">
    <property type="protein sequence ID" value="QSG05914.1"/>
    <property type="molecule type" value="Genomic_DNA"/>
</dbReference>
<dbReference type="GeneID" id="68855169"/>
<dbReference type="Proteomes" id="UP000663525">
    <property type="component" value="Chromosome"/>
</dbReference>
<accession>A0A897MZP2</accession>
<sequence>MDREDVFEALPAPATHSFPDYSLPKGDPVLPIAITADELETLFDLYDRFAAVDPTGIDDNPFLKASTEFLQQAFGAPAYRPDDQLKEDIAAMLNDFSDGLGGADIGVVDATPKHHQTLYFFLTTCKGYHLAPHLRFSPPGDGIETLYTVYQRVVGQDVYLKRPQTVFENG</sequence>
<name>A0A897MZP2_9EURY</name>
<evidence type="ECO:0000313" key="2">
    <source>
        <dbReference type="Proteomes" id="UP000663525"/>
    </source>
</evidence>
<gene>
    <name evidence="1" type="ORF">HSR121_1576</name>
</gene>